<comment type="caution">
    <text evidence="1">The sequence shown here is derived from an EMBL/GenBank/DDBJ whole genome shotgun (WGS) entry which is preliminary data.</text>
</comment>
<evidence type="ECO:0000313" key="2">
    <source>
        <dbReference type="Proteomes" id="UP000253303"/>
    </source>
</evidence>
<sequence>MAVGAILPQGSSMTVWFKGTAGITQSVTLHGRAGPG</sequence>
<accession>A0A366M1H2</accession>
<keyword evidence="2" id="KW-1185">Reference proteome</keyword>
<name>A0A366M1H2_9ACTN</name>
<dbReference type="AlphaFoldDB" id="A0A366M1H2"/>
<evidence type="ECO:0000313" key="1">
    <source>
        <dbReference type="EMBL" id="RBQ20026.1"/>
    </source>
</evidence>
<reference evidence="1 2" key="1">
    <citation type="submission" date="2018-06" db="EMBL/GenBank/DDBJ databases">
        <title>Sphaerisporangium craniellae sp. nov., isolated from a marine sponge in the South China Sea.</title>
        <authorList>
            <person name="Li L."/>
        </authorList>
    </citation>
    <scope>NUCLEOTIDE SEQUENCE [LARGE SCALE GENOMIC DNA]</scope>
    <source>
        <strain evidence="1 2">LHW63015</strain>
    </source>
</reference>
<organism evidence="1 2">
    <name type="scientific">Spongiactinospora rosea</name>
    <dbReference type="NCBI Taxonomy" id="2248750"/>
    <lineage>
        <taxon>Bacteria</taxon>
        <taxon>Bacillati</taxon>
        <taxon>Actinomycetota</taxon>
        <taxon>Actinomycetes</taxon>
        <taxon>Streptosporangiales</taxon>
        <taxon>Streptosporangiaceae</taxon>
        <taxon>Spongiactinospora</taxon>
    </lineage>
</organism>
<dbReference type="Proteomes" id="UP000253303">
    <property type="component" value="Unassembled WGS sequence"/>
</dbReference>
<gene>
    <name evidence="1" type="ORF">DP939_09345</name>
</gene>
<protein>
    <submittedName>
        <fullName evidence="1">Uncharacterized protein</fullName>
    </submittedName>
</protein>
<proteinExistence type="predicted"/>
<dbReference type="EMBL" id="QMEY01000003">
    <property type="protein sequence ID" value="RBQ20026.1"/>
    <property type="molecule type" value="Genomic_DNA"/>
</dbReference>